<protein>
    <submittedName>
        <fullName evidence="2">Uncharacterized protein</fullName>
    </submittedName>
</protein>
<evidence type="ECO:0000313" key="2">
    <source>
        <dbReference type="EMBL" id="MDR6594523.1"/>
    </source>
</evidence>
<evidence type="ECO:0000313" key="3">
    <source>
        <dbReference type="Proteomes" id="UP001268819"/>
    </source>
</evidence>
<gene>
    <name evidence="2" type="ORF">J2S66_002907</name>
</gene>
<organism evidence="2 3">
    <name type="scientific">Saccharothrix longispora</name>
    <dbReference type="NCBI Taxonomy" id="33920"/>
    <lineage>
        <taxon>Bacteria</taxon>
        <taxon>Bacillati</taxon>
        <taxon>Actinomycetota</taxon>
        <taxon>Actinomycetes</taxon>
        <taxon>Pseudonocardiales</taxon>
        <taxon>Pseudonocardiaceae</taxon>
        <taxon>Saccharothrix</taxon>
    </lineage>
</organism>
<accession>A0ABU1PW58</accession>
<evidence type="ECO:0000256" key="1">
    <source>
        <dbReference type="SAM" id="MobiDB-lite"/>
    </source>
</evidence>
<dbReference type="Proteomes" id="UP001268819">
    <property type="component" value="Unassembled WGS sequence"/>
</dbReference>
<sequence>MGYLALNTAEVDDAEVDEEISEAVRDEDEDGAGARSDD</sequence>
<dbReference type="EMBL" id="JAVDSG010000001">
    <property type="protein sequence ID" value="MDR6594523.1"/>
    <property type="molecule type" value="Genomic_DNA"/>
</dbReference>
<reference evidence="2 3" key="1">
    <citation type="submission" date="2023-07" db="EMBL/GenBank/DDBJ databases">
        <title>Sequencing the genomes of 1000 actinobacteria strains.</title>
        <authorList>
            <person name="Klenk H.-P."/>
        </authorList>
    </citation>
    <scope>NUCLEOTIDE SEQUENCE [LARGE SCALE GENOMIC DNA]</scope>
    <source>
        <strain evidence="2 3">DSM 43749</strain>
    </source>
</reference>
<comment type="caution">
    <text evidence="2">The sequence shown here is derived from an EMBL/GenBank/DDBJ whole genome shotgun (WGS) entry which is preliminary data.</text>
</comment>
<keyword evidence="3" id="KW-1185">Reference proteome</keyword>
<proteinExistence type="predicted"/>
<feature type="region of interest" description="Disordered" evidence="1">
    <location>
        <begin position="1"/>
        <end position="38"/>
    </location>
</feature>
<feature type="compositionally biased region" description="Acidic residues" evidence="1">
    <location>
        <begin position="10"/>
        <end position="31"/>
    </location>
</feature>
<name>A0ABU1PW58_9PSEU</name>